<protein>
    <submittedName>
        <fullName evidence="1">Uncharacterized protein</fullName>
    </submittedName>
</protein>
<evidence type="ECO:0000313" key="1">
    <source>
        <dbReference type="EMBL" id="CUP16715.1"/>
    </source>
</evidence>
<reference evidence="1 2" key="1">
    <citation type="submission" date="2015-09" db="EMBL/GenBank/DDBJ databases">
        <authorList>
            <consortium name="Pathogen Informatics"/>
        </authorList>
    </citation>
    <scope>NUCLEOTIDE SEQUENCE [LARGE SCALE GENOMIC DNA]</scope>
    <source>
        <strain evidence="1 2">2789STDY5834846</strain>
    </source>
</reference>
<gene>
    <name evidence="1" type="ORF">ERS852461_01994</name>
</gene>
<dbReference type="EMBL" id="CZAE01000008">
    <property type="protein sequence ID" value="CUP16715.1"/>
    <property type="molecule type" value="Genomic_DNA"/>
</dbReference>
<accession>A0A174L4J3</accession>
<dbReference type="Proteomes" id="UP000095606">
    <property type="component" value="Unassembled WGS sequence"/>
</dbReference>
<proteinExistence type="predicted"/>
<organism evidence="1 2">
    <name type="scientific">Bacteroides faecis</name>
    <dbReference type="NCBI Taxonomy" id="674529"/>
    <lineage>
        <taxon>Bacteria</taxon>
        <taxon>Pseudomonadati</taxon>
        <taxon>Bacteroidota</taxon>
        <taxon>Bacteroidia</taxon>
        <taxon>Bacteroidales</taxon>
        <taxon>Bacteroidaceae</taxon>
        <taxon>Bacteroides</taxon>
    </lineage>
</organism>
<sequence length="32" mass="3940">MIMFSKYQNLILWSDLLFSQYYLNNHPVSLFI</sequence>
<evidence type="ECO:0000313" key="2">
    <source>
        <dbReference type="Proteomes" id="UP000095606"/>
    </source>
</evidence>
<name>A0A174L4J3_9BACE</name>
<dbReference type="AlphaFoldDB" id="A0A174L4J3"/>